<organism evidence="1 2">
    <name type="scientific">Candidatus Daviesbacteria bacterium RIFCSPHIGHO2_02_FULL_39_12</name>
    <dbReference type="NCBI Taxonomy" id="1797770"/>
    <lineage>
        <taxon>Bacteria</taxon>
        <taxon>Candidatus Daviesiibacteriota</taxon>
    </lineage>
</organism>
<protein>
    <recommendedName>
        <fullName evidence="3">DUF192 domain-containing protein</fullName>
    </recommendedName>
</protein>
<reference evidence="1 2" key="1">
    <citation type="journal article" date="2016" name="Nat. Commun.">
        <title>Thousands of microbial genomes shed light on interconnected biogeochemical processes in an aquifer system.</title>
        <authorList>
            <person name="Anantharaman K."/>
            <person name="Brown C.T."/>
            <person name="Hug L.A."/>
            <person name="Sharon I."/>
            <person name="Castelle C.J."/>
            <person name="Probst A.J."/>
            <person name="Thomas B.C."/>
            <person name="Singh A."/>
            <person name="Wilkins M.J."/>
            <person name="Karaoz U."/>
            <person name="Brodie E.L."/>
            <person name="Williams K.H."/>
            <person name="Hubbard S.S."/>
            <person name="Banfield J.F."/>
        </authorList>
    </citation>
    <scope>NUCLEOTIDE SEQUENCE [LARGE SCALE GENOMIC DNA]</scope>
</reference>
<dbReference type="Gene3D" id="2.60.120.1140">
    <property type="entry name" value="Protein of unknown function DUF192"/>
    <property type="match status" value="1"/>
</dbReference>
<dbReference type="InterPro" id="IPR038695">
    <property type="entry name" value="Saro_0823-like_sf"/>
</dbReference>
<dbReference type="Proteomes" id="UP000177042">
    <property type="component" value="Unassembled WGS sequence"/>
</dbReference>
<comment type="caution">
    <text evidence="1">The sequence shown here is derived from an EMBL/GenBank/DDBJ whole genome shotgun (WGS) entry which is preliminary data.</text>
</comment>
<dbReference type="PANTHER" id="PTHR37953">
    <property type="entry name" value="UPF0127 PROTEIN MJ1496"/>
    <property type="match status" value="1"/>
</dbReference>
<gene>
    <name evidence="1" type="ORF">A3C26_01790</name>
</gene>
<dbReference type="AlphaFoldDB" id="A0A1F5JAL4"/>
<evidence type="ECO:0008006" key="3">
    <source>
        <dbReference type="Google" id="ProtNLM"/>
    </source>
</evidence>
<proteinExistence type="predicted"/>
<dbReference type="Pfam" id="PF02643">
    <property type="entry name" value="DUF192"/>
    <property type="match status" value="1"/>
</dbReference>
<dbReference type="EMBL" id="MFCX01000022">
    <property type="protein sequence ID" value="OGE25684.1"/>
    <property type="molecule type" value="Genomic_DNA"/>
</dbReference>
<sequence length="134" mass="14994">MDLPFLPQTPKIANLQINNIVLKVEVADTPPKRSKGLGGRTSLAQDLGMLFVFERPDKYPFWMKGLNFPLDFIWIKDDKVVDILANVSPPSPNQKDSQLPIYSAKVEVDKVLELNGGMAQKLNIQVGDSVKLQF</sequence>
<evidence type="ECO:0000313" key="1">
    <source>
        <dbReference type="EMBL" id="OGE25684.1"/>
    </source>
</evidence>
<dbReference type="PANTHER" id="PTHR37953:SF1">
    <property type="entry name" value="UPF0127 PROTEIN MJ1496"/>
    <property type="match status" value="1"/>
</dbReference>
<name>A0A1F5JAL4_9BACT</name>
<evidence type="ECO:0000313" key="2">
    <source>
        <dbReference type="Proteomes" id="UP000177042"/>
    </source>
</evidence>
<accession>A0A1F5JAL4</accession>
<dbReference type="InterPro" id="IPR003795">
    <property type="entry name" value="DUF192"/>
</dbReference>